<reference evidence="2" key="1">
    <citation type="submission" date="2018-05" db="EMBL/GenBank/DDBJ databases">
        <authorList>
            <person name="Lanie J.A."/>
            <person name="Ng W.-L."/>
            <person name="Kazmierczak K.M."/>
            <person name="Andrzejewski T.M."/>
            <person name="Davidsen T.M."/>
            <person name="Wayne K.J."/>
            <person name="Tettelin H."/>
            <person name="Glass J.I."/>
            <person name="Rusch D."/>
            <person name="Podicherti R."/>
            <person name="Tsui H.-C.T."/>
            <person name="Winkler M.E."/>
        </authorList>
    </citation>
    <scope>NUCLEOTIDE SEQUENCE</scope>
</reference>
<organism evidence="2">
    <name type="scientific">marine metagenome</name>
    <dbReference type="NCBI Taxonomy" id="408172"/>
    <lineage>
        <taxon>unclassified sequences</taxon>
        <taxon>metagenomes</taxon>
        <taxon>ecological metagenomes</taxon>
    </lineage>
</organism>
<evidence type="ECO:0000256" key="1">
    <source>
        <dbReference type="SAM" id="Phobius"/>
    </source>
</evidence>
<keyword evidence="1" id="KW-1133">Transmembrane helix</keyword>
<keyword evidence="1" id="KW-0812">Transmembrane</keyword>
<accession>A0A382N9Y5</accession>
<sequence>MPGADLKVGHRTMDSGSNMAEQKIKFPVFDYQGLPLLFALLIIGGLYEISGDRTFGMILFFLGAFPMCAFLFHRKYIIRIDSSDHIIFGQEFTENFDIKNRKIPISDLFYTTYKSSGTDSDGNSYTNYLMKIKENNQTIIKTHDYDIEDFDSAPNFMKRFAPIWKESLKSTLPELFEIEHIISYNQKLMSIDLEYNPIKTDEKPVENIFQAEIVDGRLHGYTTDLDDAGRLEVYVEYCLGKGIKDHQAREYARANPESTIGKTDHKKSPTIYGMVFDEDGTTRVETKKKVYRVEYKSWKNLPSNYPSNTEGDWWEEK</sequence>
<name>A0A382N9Y5_9ZZZZ</name>
<evidence type="ECO:0000313" key="2">
    <source>
        <dbReference type="EMBL" id="SVC56341.1"/>
    </source>
</evidence>
<feature type="transmembrane region" description="Helical" evidence="1">
    <location>
        <begin position="53"/>
        <end position="72"/>
    </location>
</feature>
<gene>
    <name evidence="2" type="ORF">METZ01_LOCUS309195</name>
</gene>
<protein>
    <submittedName>
        <fullName evidence="2">Uncharacterized protein</fullName>
    </submittedName>
</protein>
<dbReference type="EMBL" id="UINC01098093">
    <property type="protein sequence ID" value="SVC56341.1"/>
    <property type="molecule type" value="Genomic_DNA"/>
</dbReference>
<proteinExistence type="predicted"/>
<keyword evidence="1" id="KW-0472">Membrane</keyword>
<dbReference type="AlphaFoldDB" id="A0A382N9Y5"/>
<feature type="transmembrane region" description="Helical" evidence="1">
    <location>
        <begin position="28"/>
        <end position="47"/>
    </location>
</feature>